<evidence type="ECO:0000256" key="4">
    <source>
        <dbReference type="ARBA" id="ARBA00022989"/>
    </source>
</evidence>
<evidence type="ECO:0000256" key="5">
    <source>
        <dbReference type="ARBA" id="ARBA00023136"/>
    </source>
</evidence>
<keyword evidence="3 6" id="KW-0812">Transmembrane</keyword>
<dbReference type="EMBL" id="BJUX01000022">
    <property type="protein sequence ID" value="GEK89749.1"/>
    <property type="molecule type" value="Genomic_DNA"/>
</dbReference>
<dbReference type="OrthoDB" id="9772446at2"/>
<evidence type="ECO:0000313" key="9">
    <source>
        <dbReference type="EMBL" id="GEK89749.1"/>
    </source>
</evidence>
<dbReference type="Pfam" id="PF13726">
    <property type="entry name" value="Na_H_antiport_2"/>
    <property type="match status" value="1"/>
</dbReference>
<evidence type="ECO:0000313" key="12">
    <source>
        <dbReference type="Proteomes" id="UP000321425"/>
    </source>
</evidence>
<evidence type="ECO:0000256" key="6">
    <source>
        <dbReference type="SAM" id="Phobius"/>
    </source>
</evidence>
<organism evidence="10 11">
    <name type="scientific">Alkalibacterium putridalgicola</name>
    <dbReference type="NCBI Taxonomy" id="426703"/>
    <lineage>
        <taxon>Bacteria</taxon>
        <taxon>Bacillati</taxon>
        <taxon>Bacillota</taxon>
        <taxon>Bacilli</taxon>
        <taxon>Lactobacillales</taxon>
        <taxon>Carnobacteriaceae</taxon>
        <taxon>Alkalibacterium</taxon>
    </lineage>
</organism>
<evidence type="ECO:0000256" key="1">
    <source>
        <dbReference type="ARBA" id="ARBA00004651"/>
    </source>
</evidence>
<dbReference type="Proteomes" id="UP000321425">
    <property type="component" value="Unassembled WGS sequence"/>
</dbReference>
<dbReference type="EMBL" id="FOBL01000022">
    <property type="protein sequence ID" value="SEM04961.1"/>
    <property type="molecule type" value="Genomic_DNA"/>
</dbReference>
<feature type="transmembrane region" description="Helical" evidence="6">
    <location>
        <begin position="143"/>
        <end position="162"/>
    </location>
</feature>
<evidence type="ECO:0000313" key="10">
    <source>
        <dbReference type="EMBL" id="SEM04961.1"/>
    </source>
</evidence>
<dbReference type="RefSeq" id="WP_091488769.1">
    <property type="nucleotide sequence ID" value="NZ_BJUX01000022.1"/>
</dbReference>
<accession>A0A1H7V6S8</accession>
<feature type="transmembrane region" description="Helical" evidence="6">
    <location>
        <begin position="183"/>
        <end position="206"/>
    </location>
</feature>
<protein>
    <submittedName>
        <fullName evidence="9">Sodium:proton antiporter</fullName>
    </submittedName>
</protein>
<feature type="domain" description="Na+/H+ antiporter NhaC-like C-terminal" evidence="7">
    <location>
        <begin position="144"/>
        <end position="432"/>
    </location>
</feature>
<evidence type="ECO:0000256" key="2">
    <source>
        <dbReference type="ARBA" id="ARBA00022475"/>
    </source>
</evidence>
<keyword evidence="5 6" id="KW-0472">Membrane</keyword>
<evidence type="ECO:0000259" key="8">
    <source>
        <dbReference type="Pfam" id="PF13726"/>
    </source>
</evidence>
<keyword evidence="2" id="KW-1003">Cell membrane</keyword>
<evidence type="ECO:0000256" key="3">
    <source>
        <dbReference type="ARBA" id="ARBA00022692"/>
    </source>
</evidence>
<feature type="domain" description="Putative Na+/H+ antiporter N-terminal" evidence="8">
    <location>
        <begin position="4"/>
        <end position="89"/>
    </location>
</feature>
<dbReference type="AlphaFoldDB" id="A0A1H7V6S8"/>
<dbReference type="Proteomes" id="UP000198548">
    <property type="component" value="Unassembled WGS sequence"/>
</dbReference>
<feature type="transmembrane region" description="Helical" evidence="6">
    <location>
        <begin position="283"/>
        <end position="305"/>
    </location>
</feature>
<dbReference type="InterPro" id="IPR018461">
    <property type="entry name" value="Na/H_Antiport_NhaC-like_C"/>
</dbReference>
<evidence type="ECO:0000259" key="7">
    <source>
        <dbReference type="Pfam" id="PF03553"/>
    </source>
</evidence>
<sequence>MLLNPVLISVIVMVILSLFKLNVLLALIIAALTGGLAAGMPLIETMETLLGGMGGNAETALNYILLGALAAAIEKTGAATIITQKLSKSMKGTGKSLVFLIAFISIFSQNLIPVHIAFIPILIPPLIMVMNKLRIDRRAVASALTFGLKAPYVALPVGYGLIFHNIIRDEMALSGLDLGDAEVWHVMWIPGLAMVTGLLIAILVTYRKPRDYQDSEKTGFKFGFKDHEWAEVTFNRDHAFAVAGALSALIVQLTIGSLVLGAILGLLIMLAGGAIKWYSLDDMIHSGISMMGFIAFVMLVASGYGDVIRATGGIEPLVESVSGSFAGNQFIAATGMITLGLLITMGIGTSFGTIPIIAAIYVPLALELGFSPMATVLLIGSAAALGDAGSPASDSTLGPTAGLNVDGQHDHIWDTCVPTFMHYNIPIMIFGIIGALVL</sequence>
<dbReference type="PANTHER" id="PTHR37821:SF1">
    <property type="entry name" value="AMINO ACID TRANSPORTER YUIF-RELATED"/>
    <property type="match status" value="1"/>
</dbReference>
<proteinExistence type="predicted"/>
<reference evidence="10 11" key="1">
    <citation type="submission" date="2016-10" db="EMBL/GenBank/DDBJ databases">
        <authorList>
            <person name="de Groot N.N."/>
        </authorList>
    </citation>
    <scope>NUCLEOTIDE SEQUENCE [LARGE SCALE GENOMIC DNA]</scope>
    <source>
        <strain evidence="10 11">DSM 19182</strain>
    </source>
</reference>
<dbReference type="InterPro" id="IPR052576">
    <property type="entry name" value="AA_Transporter-Related"/>
</dbReference>
<dbReference type="InterPro" id="IPR032813">
    <property type="entry name" value="Na_H_antiport_N"/>
</dbReference>
<keyword evidence="4 6" id="KW-1133">Transmembrane helix</keyword>
<evidence type="ECO:0000313" key="11">
    <source>
        <dbReference type="Proteomes" id="UP000198548"/>
    </source>
</evidence>
<name>A0A1H7V6S8_9LACT</name>
<feature type="transmembrane region" description="Helical" evidence="6">
    <location>
        <begin position="239"/>
        <end position="271"/>
    </location>
</feature>
<dbReference type="Pfam" id="PF03553">
    <property type="entry name" value="Na_H_antiporter"/>
    <property type="match status" value="1"/>
</dbReference>
<reference evidence="9 12" key="2">
    <citation type="submission" date="2019-07" db="EMBL/GenBank/DDBJ databases">
        <title>Whole genome shotgun sequence of Alkalibacterium putridalgicola NBRC 103243.</title>
        <authorList>
            <person name="Hosoyama A."/>
            <person name="Uohara A."/>
            <person name="Ohji S."/>
            <person name="Ichikawa N."/>
        </authorList>
    </citation>
    <scope>NUCLEOTIDE SEQUENCE [LARGE SCALE GENOMIC DNA]</scope>
    <source>
        <strain evidence="9 12">NBRC 103243</strain>
    </source>
</reference>
<keyword evidence="12" id="KW-1185">Reference proteome</keyword>
<gene>
    <name evidence="9" type="ORF">APU01nite_17880</name>
    <name evidence="10" type="ORF">SAMN04488100_12230</name>
</gene>
<comment type="subcellular location">
    <subcellularLocation>
        <location evidence="1">Cell membrane</location>
        <topology evidence="1">Multi-pass membrane protein</topology>
    </subcellularLocation>
</comment>
<dbReference type="STRING" id="426703.SAMN04488100_12230"/>
<feature type="transmembrane region" description="Helical" evidence="6">
    <location>
        <begin position="97"/>
        <end position="123"/>
    </location>
</feature>
<dbReference type="PANTHER" id="PTHR37821">
    <property type="entry name" value="AMINO ACID TRANSPORTER YUIF-RELATED"/>
    <property type="match status" value="1"/>
</dbReference>
<dbReference type="GO" id="GO:0005886">
    <property type="term" value="C:plasma membrane"/>
    <property type="evidence" value="ECO:0007669"/>
    <property type="project" value="UniProtKB-SubCell"/>
</dbReference>
<feature type="transmembrane region" description="Helical" evidence="6">
    <location>
        <begin position="6"/>
        <end position="32"/>
    </location>
</feature>
<feature type="transmembrane region" description="Helical" evidence="6">
    <location>
        <begin position="420"/>
        <end position="437"/>
    </location>
</feature>